<name>A0A0K8SH26_LYGHE</name>
<dbReference type="EMBL" id="GBRD01013229">
    <property type="protein sequence ID" value="JAG52597.1"/>
    <property type="molecule type" value="Transcribed_RNA"/>
</dbReference>
<reference evidence="2" key="1">
    <citation type="submission" date="2014-09" db="EMBL/GenBank/DDBJ databases">
        <authorList>
            <person name="Magalhaes I.L.F."/>
            <person name="Oliveira U."/>
            <person name="Santos F.R."/>
            <person name="Vidigal T.H.D.A."/>
            <person name="Brescovit A.D."/>
            <person name="Santos A.J."/>
        </authorList>
    </citation>
    <scope>NUCLEOTIDE SEQUENCE</scope>
</reference>
<sequence length="107" mass="11972">HEPFYLHSGKENPYMTPIGSIGQDPFYLHKPGESNVYHRVKELFGSANHHQLQNGVQNGVKEPVEELKPAVPDLPVTPAPLRPASPEVQSHHTPNNRTTVRVEVHCN</sequence>
<accession>A0A0K8SH26</accession>
<feature type="region of interest" description="Disordered" evidence="1">
    <location>
        <begin position="70"/>
        <end position="107"/>
    </location>
</feature>
<protein>
    <submittedName>
        <fullName evidence="2">Uncharacterized protein</fullName>
    </submittedName>
</protein>
<feature type="non-terminal residue" evidence="2">
    <location>
        <position position="107"/>
    </location>
</feature>
<dbReference type="AlphaFoldDB" id="A0A0K8SH26"/>
<organism evidence="2">
    <name type="scientific">Lygus hesperus</name>
    <name type="common">Western plant bug</name>
    <dbReference type="NCBI Taxonomy" id="30085"/>
    <lineage>
        <taxon>Eukaryota</taxon>
        <taxon>Metazoa</taxon>
        <taxon>Ecdysozoa</taxon>
        <taxon>Arthropoda</taxon>
        <taxon>Hexapoda</taxon>
        <taxon>Insecta</taxon>
        <taxon>Pterygota</taxon>
        <taxon>Neoptera</taxon>
        <taxon>Paraneoptera</taxon>
        <taxon>Hemiptera</taxon>
        <taxon>Heteroptera</taxon>
        <taxon>Panheteroptera</taxon>
        <taxon>Cimicomorpha</taxon>
        <taxon>Miridae</taxon>
        <taxon>Mirini</taxon>
        <taxon>Lygus</taxon>
    </lineage>
</organism>
<feature type="compositionally biased region" description="Polar residues" evidence="1">
    <location>
        <begin position="87"/>
        <end position="99"/>
    </location>
</feature>
<proteinExistence type="predicted"/>
<feature type="non-terminal residue" evidence="2">
    <location>
        <position position="1"/>
    </location>
</feature>
<evidence type="ECO:0000256" key="1">
    <source>
        <dbReference type="SAM" id="MobiDB-lite"/>
    </source>
</evidence>
<evidence type="ECO:0000313" key="2">
    <source>
        <dbReference type="EMBL" id="JAG52597.1"/>
    </source>
</evidence>